<organism evidence="1 2">
    <name type="scientific">Parathielavia hyrcaniae</name>
    <dbReference type="NCBI Taxonomy" id="113614"/>
    <lineage>
        <taxon>Eukaryota</taxon>
        <taxon>Fungi</taxon>
        <taxon>Dikarya</taxon>
        <taxon>Ascomycota</taxon>
        <taxon>Pezizomycotina</taxon>
        <taxon>Sordariomycetes</taxon>
        <taxon>Sordariomycetidae</taxon>
        <taxon>Sordariales</taxon>
        <taxon>Chaetomiaceae</taxon>
        <taxon>Parathielavia</taxon>
    </lineage>
</organism>
<dbReference type="Proteomes" id="UP001305647">
    <property type="component" value="Unassembled WGS sequence"/>
</dbReference>
<protein>
    <submittedName>
        <fullName evidence="1">Uncharacterized protein</fullName>
    </submittedName>
</protein>
<gene>
    <name evidence="1" type="ORF">N658DRAFT_205616</name>
</gene>
<accession>A0AAN6PVS8</accession>
<sequence>MMVPRTTHTSPPSVSIDRTGQLSSLSSCVKRDEHAPALGIWLVCLQGTLSAAEGLLVCRTADRFGASFRSCISGRLHPCRSTSTPTPPATPMTSSELPRPFVSLGIPAAAPQGHRAPSPSQPSPRFAYPMYSLPVHCPVRVHLGAE</sequence>
<reference evidence="1" key="1">
    <citation type="journal article" date="2023" name="Mol. Phylogenet. Evol.">
        <title>Genome-scale phylogeny and comparative genomics of the fungal order Sordariales.</title>
        <authorList>
            <person name="Hensen N."/>
            <person name="Bonometti L."/>
            <person name="Westerberg I."/>
            <person name="Brannstrom I.O."/>
            <person name="Guillou S."/>
            <person name="Cros-Aarteil S."/>
            <person name="Calhoun S."/>
            <person name="Haridas S."/>
            <person name="Kuo A."/>
            <person name="Mondo S."/>
            <person name="Pangilinan J."/>
            <person name="Riley R."/>
            <person name="LaButti K."/>
            <person name="Andreopoulos B."/>
            <person name="Lipzen A."/>
            <person name="Chen C."/>
            <person name="Yan M."/>
            <person name="Daum C."/>
            <person name="Ng V."/>
            <person name="Clum A."/>
            <person name="Steindorff A."/>
            <person name="Ohm R.A."/>
            <person name="Martin F."/>
            <person name="Silar P."/>
            <person name="Natvig D.O."/>
            <person name="Lalanne C."/>
            <person name="Gautier V."/>
            <person name="Ament-Velasquez S.L."/>
            <person name="Kruys A."/>
            <person name="Hutchinson M.I."/>
            <person name="Powell A.J."/>
            <person name="Barry K."/>
            <person name="Miller A.N."/>
            <person name="Grigoriev I.V."/>
            <person name="Debuchy R."/>
            <person name="Gladieux P."/>
            <person name="Hiltunen Thoren M."/>
            <person name="Johannesson H."/>
        </authorList>
    </citation>
    <scope>NUCLEOTIDE SEQUENCE</scope>
    <source>
        <strain evidence="1">CBS 757.83</strain>
    </source>
</reference>
<comment type="caution">
    <text evidence="1">The sequence shown here is derived from an EMBL/GenBank/DDBJ whole genome shotgun (WGS) entry which is preliminary data.</text>
</comment>
<reference evidence="1" key="2">
    <citation type="submission" date="2023-05" db="EMBL/GenBank/DDBJ databases">
        <authorList>
            <consortium name="Lawrence Berkeley National Laboratory"/>
            <person name="Steindorff A."/>
            <person name="Hensen N."/>
            <person name="Bonometti L."/>
            <person name="Westerberg I."/>
            <person name="Brannstrom I.O."/>
            <person name="Guillou S."/>
            <person name="Cros-Aarteil S."/>
            <person name="Calhoun S."/>
            <person name="Haridas S."/>
            <person name="Kuo A."/>
            <person name="Mondo S."/>
            <person name="Pangilinan J."/>
            <person name="Riley R."/>
            <person name="Labutti K."/>
            <person name="Andreopoulos B."/>
            <person name="Lipzen A."/>
            <person name="Chen C."/>
            <person name="Yanf M."/>
            <person name="Daum C."/>
            <person name="Ng V."/>
            <person name="Clum A."/>
            <person name="Ohm R."/>
            <person name="Martin F."/>
            <person name="Silar P."/>
            <person name="Natvig D."/>
            <person name="Lalanne C."/>
            <person name="Gautier V."/>
            <person name="Ament-Velasquez S.L."/>
            <person name="Kruys A."/>
            <person name="Hutchinson M.I."/>
            <person name="Powell A.J."/>
            <person name="Barry K."/>
            <person name="Miller A.N."/>
            <person name="Grigoriev I.V."/>
            <person name="Debuchy R."/>
            <person name="Gladieux P."/>
            <person name="Thoren M.H."/>
            <person name="Johannesson H."/>
        </authorList>
    </citation>
    <scope>NUCLEOTIDE SEQUENCE</scope>
    <source>
        <strain evidence="1">CBS 757.83</strain>
    </source>
</reference>
<dbReference type="EMBL" id="MU863654">
    <property type="protein sequence ID" value="KAK4098882.1"/>
    <property type="molecule type" value="Genomic_DNA"/>
</dbReference>
<dbReference type="AlphaFoldDB" id="A0AAN6PVS8"/>
<name>A0AAN6PVS8_9PEZI</name>
<proteinExistence type="predicted"/>
<keyword evidence="2" id="KW-1185">Reference proteome</keyword>
<evidence type="ECO:0000313" key="2">
    <source>
        <dbReference type="Proteomes" id="UP001305647"/>
    </source>
</evidence>
<evidence type="ECO:0000313" key="1">
    <source>
        <dbReference type="EMBL" id="KAK4098882.1"/>
    </source>
</evidence>